<dbReference type="EMBL" id="BAAAHQ010000015">
    <property type="protein sequence ID" value="GAA0930095.1"/>
    <property type="molecule type" value="Genomic_DNA"/>
</dbReference>
<dbReference type="Proteomes" id="UP001501578">
    <property type="component" value="Unassembled WGS sequence"/>
</dbReference>
<comment type="caution">
    <text evidence="3">The sequence shown here is derived from an EMBL/GenBank/DDBJ whole genome shotgun (WGS) entry which is preliminary data.</text>
</comment>
<feature type="domain" description="Acyltransferase 3" evidence="2">
    <location>
        <begin position="20"/>
        <end position="364"/>
    </location>
</feature>
<feature type="transmembrane region" description="Helical" evidence="1">
    <location>
        <begin position="314"/>
        <end position="334"/>
    </location>
</feature>
<dbReference type="InterPro" id="IPR050879">
    <property type="entry name" value="Acyltransferase_3"/>
</dbReference>
<feature type="transmembrane region" description="Helical" evidence="1">
    <location>
        <begin position="155"/>
        <end position="177"/>
    </location>
</feature>
<feature type="transmembrane region" description="Helical" evidence="1">
    <location>
        <begin position="252"/>
        <end position="268"/>
    </location>
</feature>
<dbReference type="GO" id="GO:0016746">
    <property type="term" value="F:acyltransferase activity"/>
    <property type="evidence" value="ECO:0007669"/>
    <property type="project" value="UniProtKB-KW"/>
</dbReference>
<feature type="transmembrane region" description="Helical" evidence="1">
    <location>
        <begin position="21"/>
        <end position="40"/>
    </location>
</feature>
<gene>
    <name evidence="3" type="ORF">GCM10009560_34360</name>
</gene>
<name>A0ABP4A482_9ACTN</name>
<keyword evidence="1" id="KW-0472">Membrane</keyword>
<keyword evidence="1" id="KW-1133">Transmembrane helix</keyword>
<protein>
    <submittedName>
        <fullName evidence="3">Acyltransferase</fullName>
    </submittedName>
</protein>
<evidence type="ECO:0000313" key="3">
    <source>
        <dbReference type="EMBL" id="GAA0930095.1"/>
    </source>
</evidence>
<feature type="transmembrane region" description="Helical" evidence="1">
    <location>
        <begin position="222"/>
        <end position="245"/>
    </location>
</feature>
<dbReference type="Pfam" id="PF01757">
    <property type="entry name" value="Acyl_transf_3"/>
    <property type="match status" value="1"/>
</dbReference>
<proteinExistence type="predicted"/>
<keyword evidence="1" id="KW-0812">Transmembrane</keyword>
<keyword evidence="3" id="KW-0012">Acyltransferase</keyword>
<evidence type="ECO:0000259" key="2">
    <source>
        <dbReference type="Pfam" id="PF01757"/>
    </source>
</evidence>
<feature type="transmembrane region" description="Helical" evidence="1">
    <location>
        <begin position="274"/>
        <end position="293"/>
    </location>
</feature>
<evidence type="ECO:0000313" key="4">
    <source>
        <dbReference type="Proteomes" id="UP001501578"/>
    </source>
</evidence>
<feature type="transmembrane region" description="Helical" evidence="1">
    <location>
        <begin position="184"/>
        <end position="202"/>
    </location>
</feature>
<sequence>MSIDRVNRAGPEVKTPAQLNSLTGLRWVAALTVFLTHALQTPVSVPRGEFGAAVNALVAMTGTVGVSVFFVLSGFVLTWSARRDDTAPRFWRRRFFKVYPNYLVAFLVAVAFIAWMGEAVGYASLSEQAPAVVPQLLLAQAWWSDLGISAAFNTVGWTLSIEAVFYLCFPALFALLSRVRPGRLWYWVGAMVVLVFAFPQLARLLPEGEPVFWGLGNWEMWFVYMFPLTRMAEFVIGILLARIVLTGRWIGFPLRAAALVLAASYAVVLNVPPVYAIAAVAIVPIILLIPAAATADLEGRRSFLAHPVMVRLGTLSYAFYLLHALAITLIFFFLGPGFQATGLSAAGLFAGSLALSLAAAWVLYELVEKPVQRRFATSRARRLQEQTEHPEVPTRWR</sequence>
<feature type="transmembrane region" description="Helical" evidence="1">
    <location>
        <begin position="98"/>
        <end position="117"/>
    </location>
</feature>
<feature type="transmembrane region" description="Helical" evidence="1">
    <location>
        <begin position="52"/>
        <end position="77"/>
    </location>
</feature>
<accession>A0ABP4A482</accession>
<dbReference type="InterPro" id="IPR002656">
    <property type="entry name" value="Acyl_transf_3_dom"/>
</dbReference>
<reference evidence="4" key="1">
    <citation type="journal article" date="2019" name="Int. J. Syst. Evol. Microbiol.">
        <title>The Global Catalogue of Microorganisms (GCM) 10K type strain sequencing project: providing services to taxonomists for standard genome sequencing and annotation.</title>
        <authorList>
            <consortium name="The Broad Institute Genomics Platform"/>
            <consortium name="The Broad Institute Genome Sequencing Center for Infectious Disease"/>
            <person name="Wu L."/>
            <person name="Ma J."/>
        </authorList>
    </citation>
    <scope>NUCLEOTIDE SEQUENCE [LARGE SCALE GENOMIC DNA]</scope>
    <source>
        <strain evidence="4">JCM 11136</strain>
    </source>
</reference>
<keyword evidence="3" id="KW-0808">Transferase</keyword>
<evidence type="ECO:0000256" key="1">
    <source>
        <dbReference type="SAM" id="Phobius"/>
    </source>
</evidence>
<keyword evidence="4" id="KW-1185">Reference proteome</keyword>
<organism evidence="3 4">
    <name type="scientific">Nonomuraea longicatena</name>
    <dbReference type="NCBI Taxonomy" id="83682"/>
    <lineage>
        <taxon>Bacteria</taxon>
        <taxon>Bacillati</taxon>
        <taxon>Actinomycetota</taxon>
        <taxon>Actinomycetes</taxon>
        <taxon>Streptosporangiales</taxon>
        <taxon>Streptosporangiaceae</taxon>
        <taxon>Nonomuraea</taxon>
    </lineage>
</organism>
<dbReference type="PANTHER" id="PTHR23028">
    <property type="entry name" value="ACETYLTRANSFERASE"/>
    <property type="match status" value="1"/>
</dbReference>
<dbReference type="RefSeq" id="WP_343950871.1">
    <property type="nucleotide sequence ID" value="NZ_BAAAHQ010000015.1"/>
</dbReference>
<feature type="transmembrane region" description="Helical" evidence="1">
    <location>
        <begin position="340"/>
        <end position="364"/>
    </location>
</feature>